<dbReference type="EMBL" id="JBBPFD010000015">
    <property type="protein sequence ID" value="KAK7896224.1"/>
    <property type="molecule type" value="Genomic_DNA"/>
</dbReference>
<keyword evidence="3" id="KW-1185">Reference proteome</keyword>
<sequence length="287" mass="31506">MGCVRTLVPPSTQSLLSPALFSGLCSNSLTTGHMQEALSALSDLSSVAPVYALDPGTAAETQAAHRPVRSEPASSSHSHSRGAEKERGKGRDKKKKKHKKRSRSRSKSRSRSRSKSKHSLPSAYRRAHRSRSRSYSPGRRSRRGASSERRYEDRERERYHRSNSSSGAPRGRSRSRSPPEKSRGPLISAFGQAAGSSLSPYSSPRGASRLLVPPPVWHTPGTARRKRQGCVLHHRIVCAVQNNSGFDGQSARYASHVKDLPASNFLKNPLRSALDFSLQQFSLLSSM</sequence>
<protein>
    <recommendedName>
        <fullName evidence="4">Serine/arginine repetitive matrix protein C-terminal domain-containing protein</fullName>
    </recommendedName>
</protein>
<evidence type="ECO:0000313" key="2">
    <source>
        <dbReference type="EMBL" id="KAK7896224.1"/>
    </source>
</evidence>
<feature type="compositionally biased region" description="Basic and acidic residues" evidence="1">
    <location>
        <begin position="145"/>
        <end position="160"/>
    </location>
</feature>
<evidence type="ECO:0000256" key="1">
    <source>
        <dbReference type="SAM" id="MobiDB-lite"/>
    </source>
</evidence>
<gene>
    <name evidence="2" type="ORF">WMY93_021549</name>
</gene>
<dbReference type="AlphaFoldDB" id="A0AAW0NL56"/>
<proteinExistence type="predicted"/>
<feature type="compositionally biased region" description="Basic residues" evidence="1">
    <location>
        <begin position="90"/>
        <end position="118"/>
    </location>
</feature>
<feature type="region of interest" description="Disordered" evidence="1">
    <location>
        <begin position="59"/>
        <end position="187"/>
    </location>
</feature>
<evidence type="ECO:0008006" key="4">
    <source>
        <dbReference type="Google" id="ProtNLM"/>
    </source>
</evidence>
<dbReference type="Proteomes" id="UP001460270">
    <property type="component" value="Unassembled WGS sequence"/>
</dbReference>
<reference evidence="3" key="1">
    <citation type="submission" date="2024-04" db="EMBL/GenBank/DDBJ databases">
        <title>Salinicola lusitanus LLJ914,a marine bacterium isolated from the Okinawa Trough.</title>
        <authorList>
            <person name="Li J."/>
        </authorList>
    </citation>
    <scope>NUCLEOTIDE SEQUENCE [LARGE SCALE GENOMIC DNA]</scope>
</reference>
<evidence type="ECO:0000313" key="3">
    <source>
        <dbReference type="Proteomes" id="UP001460270"/>
    </source>
</evidence>
<accession>A0AAW0NL56</accession>
<name>A0AAW0NL56_9GOBI</name>
<organism evidence="2 3">
    <name type="scientific">Mugilogobius chulae</name>
    <name type="common">yellowstripe goby</name>
    <dbReference type="NCBI Taxonomy" id="88201"/>
    <lineage>
        <taxon>Eukaryota</taxon>
        <taxon>Metazoa</taxon>
        <taxon>Chordata</taxon>
        <taxon>Craniata</taxon>
        <taxon>Vertebrata</taxon>
        <taxon>Euteleostomi</taxon>
        <taxon>Actinopterygii</taxon>
        <taxon>Neopterygii</taxon>
        <taxon>Teleostei</taxon>
        <taxon>Neoteleostei</taxon>
        <taxon>Acanthomorphata</taxon>
        <taxon>Gobiaria</taxon>
        <taxon>Gobiiformes</taxon>
        <taxon>Gobioidei</taxon>
        <taxon>Gobiidae</taxon>
        <taxon>Gobionellinae</taxon>
        <taxon>Mugilogobius</taxon>
    </lineage>
</organism>
<comment type="caution">
    <text evidence="2">The sequence shown here is derived from an EMBL/GenBank/DDBJ whole genome shotgun (WGS) entry which is preliminary data.</text>
</comment>